<dbReference type="EMBL" id="CM003377">
    <property type="protein sequence ID" value="KOM47291.1"/>
    <property type="molecule type" value="Genomic_DNA"/>
</dbReference>
<name>A0A0L9UX34_PHAAN</name>
<reference evidence="9" key="1">
    <citation type="journal article" date="2015" name="Proc. Natl. Acad. Sci. U.S.A.">
        <title>Genome sequencing of adzuki bean (Vigna angularis) provides insight into high starch and low fat accumulation and domestication.</title>
        <authorList>
            <person name="Yang K."/>
            <person name="Tian Z."/>
            <person name="Chen C."/>
            <person name="Luo L."/>
            <person name="Zhao B."/>
            <person name="Wang Z."/>
            <person name="Yu L."/>
            <person name="Li Y."/>
            <person name="Sun Y."/>
            <person name="Li W."/>
            <person name="Chen Y."/>
            <person name="Li Y."/>
            <person name="Zhang Y."/>
            <person name="Ai D."/>
            <person name="Zhao J."/>
            <person name="Shang C."/>
            <person name="Ma Y."/>
            <person name="Wu B."/>
            <person name="Wang M."/>
            <person name="Gao L."/>
            <person name="Sun D."/>
            <person name="Zhang P."/>
            <person name="Guo F."/>
            <person name="Wang W."/>
            <person name="Li Y."/>
            <person name="Wang J."/>
            <person name="Varshney R.K."/>
            <person name="Wang J."/>
            <person name="Ling H.Q."/>
            <person name="Wan P."/>
        </authorList>
    </citation>
    <scope>NUCLEOTIDE SEQUENCE</scope>
    <source>
        <strain evidence="9">cv. Jingnong 6</strain>
    </source>
</reference>
<evidence type="ECO:0000256" key="6">
    <source>
        <dbReference type="SAM" id="Phobius"/>
    </source>
</evidence>
<dbReference type="GO" id="GO:0015020">
    <property type="term" value="F:glucuronosyltransferase activity"/>
    <property type="evidence" value="ECO:0007669"/>
    <property type="project" value="InterPro"/>
</dbReference>
<evidence type="ECO:0000313" key="8">
    <source>
        <dbReference type="EMBL" id="KOM47291.1"/>
    </source>
</evidence>
<dbReference type="OrthoDB" id="2019572at2759"/>
<accession>A0A0L9UX34</accession>
<keyword evidence="5" id="KW-0325">Glycoprotein</keyword>
<keyword evidence="2" id="KW-0328">Glycosyltransferase</keyword>
<reference evidence="8" key="2">
    <citation type="submission" date="2015-02" db="EMBL/GenBank/DDBJ databases">
        <authorList>
            <person name="Chooi Y.-H."/>
        </authorList>
    </citation>
    <scope>NUCLEOTIDE SEQUENCE</scope>
    <source>
        <tissue evidence="8">Seedling</tissue>
    </source>
</reference>
<dbReference type="PANTHER" id="PTHR45719:SF11">
    <property type="entry name" value="OS01G0121800 PROTEIN"/>
    <property type="match status" value="1"/>
</dbReference>
<evidence type="ECO:0000256" key="3">
    <source>
        <dbReference type="ARBA" id="ARBA00022679"/>
    </source>
</evidence>
<dbReference type="EMBL" id="JABFOF010000007">
    <property type="protein sequence ID" value="KAG2391501.1"/>
    <property type="molecule type" value="Genomic_DNA"/>
</dbReference>
<keyword evidence="4 6" id="KW-0472">Membrane</keyword>
<dbReference type="OMA" id="AYWICGT"/>
<comment type="subcellular location">
    <subcellularLocation>
        <location evidence="1">Membrane</location>
        <topology evidence="1">Single-pass type II membrane protein</topology>
    </subcellularLocation>
</comment>
<evidence type="ECO:0000313" key="7">
    <source>
        <dbReference type="EMBL" id="KAG2391501.1"/>
    </source>
</evidence>
<evidence type="ECO:0000256" key="4">
    <source>
        <dbReference type="ARBA" id="ARBA00023136"/>
    </source>
</evidence>
<dbReference type="Proteomes" id="UP000053144">
    <property type="component" value="Chromosome 7"/>
</dbReference>
<proteinExistence type="predicted"/>
<evidence type="ECO:0000313" key="10">
    <source>
        <dbReference type="Proteomes" id="UP000743370"/>
    </source>
</evidence>
<dbReference type="AlphaFoldDB" id="A0A0L9UX34"/>
<keyword evidence="6" id="KW-1133">Transmembrane helix</keyword>
<evidence type="ECO:0000313" key="9">
    <source>
        <dbReference type="Proteomes" id="UP000053144"/>
    </source>
</evidence>
<evidence type="ECO:0000256" key="5">
    <source>
        <dbReference type="ARBA" id="ARBA00023180"/>
    </source>
</evidence>
<evidence type="ECO:0000256" key="1">
    <source>
        <dbReference type="ARBA" id="ARBA00004606"/>
    </source>
</evidence>
<dbReference type="Proteomes" id="UP000743370">
    <property type="component" value="Unassembled WGS sequence"/>
</dbReference>
<protein>
    <submittedName>
        <fullName evidence="7">Beta-glucuronosyltransferase GlcAT14A</fullName>
    </submittedName>
</protein>
<keyword evidence="6" id="KW-0812">Transmembrane</keyword>
<sequence>MRTSKFPCRGLDYRLYLLIFVVCLVLYGTVSRLNTANVSHATVSELRHFNPKHVVSKGKGYPPVLAYWILGTEGDTKKMLRLLKAVYHPRNQYLLQLDDCSSESERMDLAISIKSIKVFEEFGNVNVIGKSYAINRMGSSALSAPLHAAALLLKLNSDWDWFITLSASDYPLMTQDDILHAFTFLPRYVNFIHYTNKTIRNEQRDINQIVVDQSLHYEKNSPLFFAVESRDTPDAFKLFRGSPWMVLTRAFMEYCVTGWDNLPRKLLMFFTNVAYPVESYFHTVLCNSKEFQNTTVDNNLMYSLWDTDPSESQFLDMSHYDTMLETGAAFARPFGEGDVVLEKIDDLILNRSSNGLVQGEWCSNSETNKTTAVSESEEEEQEEEFLCSESGNVDVVKPGPFGIKLKILLAEIVNTRKFRLNQCKAFERW</sequence>
<dbReference type="Gramene" id="KOM47291">
    <property type="protein sequence ID" value="KOM47291"/>
    <property type="gene ID" value="LR48_Vigan07g099500"/>
</dbReference>
<evidence type="ECO:0000256" key="2">
    <source>
        <dbReference type="ARBA" id="ARBA00022676"/>
    </source>
</evidence>
<keyword evidence="3" id="KW-0808">Transferase</keyword>
<reference evidence="7 10" key="3">
    <citation type="submission" date="2020-05" db="EMBL/GenBank/DDBJ databases">
        <title>Vigna angularis (adzuki bean) Var. LongXiaoDou No. 4 denovo assembly.</title>
        <authorList>
            <person name="Xiang H."/>
        </authorList>
    </citation>
    <scope>NUCLEOTIDE SEQUENCE [LARGE SCALE GENOMIC DNA]</scope>
    <source>
        <tissue evidence="7">Leaf</tissue>
    </source>
</reference>
<dbReference type="Pfam" id="PF02485">
    <property type="entry name" value="Branch"/>
    <property type="match status" value="1"/>
</dbReference>
<organism evidence="8 9">
    <name type="scientific">Phaseolus angularis</name>
    <name type="common">Azuki bean</name>
    <name type="synonym">Vigna angularis</name>
    <dbReference type="NCBI Taxonomy" id="3914"/>
    <lineage>
        <taxon>Eukaryota</taxon>
        <taxon>Viridiplantae</taxon>
        <taxon>Streptophyta</taxon>
        <taxon>Embryophyta</taxon>
        <taxon>Tracheophyta</taxon>
        <taxon>Spermatophyta</taxon>
        <taxon>Magnoliopsida</taxon>
        <taxon>eudicotyledons</taxon>
        <taxon>Gunneridae</taxon>
        <taxon>Pentapetalae</taxon>
        <taxon>rosids</taxon>
        <taxon>fabids</taxon>
        <taxon>Fabales</taxon>
        <taxon>Fabaceae</taxon>
        <taxon>Papilionoideae</taxon>
        <taxon>50 kb inversion clade</taxon>
        <taxon>NPAAA clade</taxon>
        <taxon>indigoferoid/millettioid clade</taxon>
        <taxon>Phaseoleae</taxon>
        <taxon>Vigna</taxon>
    </lineage>
</organism>
<dbReference type="InterPro" id="IPR044610">
    <property type="entry name" value="GLCAT14A/B/C"/>
</dbReference>
<feature type="transmembrane region" description="Helical" evidence="6">
    <location>
        <begin position="12"/>
        <end position="30"/>
    </location>
</feature>
<gene>
    <name evidence="7" type="ORF">HKW66_Vig0127380</name>
    <name evidence="8" type="ORF">LR48_Vigan07g099500</name>
</gene>
<dbReference type="KEGG" id="var:108337342"/>
<dbReference type="PANTHER" id="PTHR45719">
    <property type="entry name" value="GLYCOSYLTRANSFERASE"/>
    <property type="match status" value="1"/>
</dbReference>
<dbReference type="GO" id="GO:0016020">
    <property type="term" value="C:membrane"/>
    <property type="evidence" value="ECO:0007669"/>
    <property type="project" value="UniProtKB-SubCell"/>
</dbReference>
<dbReference type="InterPro" id="IPR003406">
    <property type="entry name" value="Glyco_trans_14"/>
</dbReference>